<evidence type="ECO:0000313" key="7">
    <source>
        <dbReference type="EMBL" id="MBC3901233.1"/>
    </source>
</evidence>
<dbReference type="InterPro" id="IPR036291">
    <property type="entry name" value="NAD(P)-bd_dom_sf"/>
</dbReference>
<dbReference type="EMBL" id="WJBE01000023">
    <property type="protein sequence ID" value="MBC3901233.1"/>
    <property type="molecule type" value="Genomic_DNA"/>
</dbReference>
<organism evidence="7 8">
    <name type="scientific">Acetobacterium malicum</name>
    <dbReference type="NCBI Taxonomy" id="52692"/>
    <lineage>
        <taxon>Bacteria</taxon>
        <taxon>Bacillati</taxon>
        <taxon>Bacillota</taxon>
        <taxon>Clostridia</taxon>
        <taxon>Eubacteriales</taxon>
        <taxon>Eubacteriaceae</taxon>
        <taxon>Acetobacterium</taxon>
    </lineage>
</organism>
<dbReference type="Pfam" id="PF08546">
    <property type="entry name" value="ApbA_C"/>
    <property type="match status" value="1"/>
</dbReference>
<evidence type="ECO:0000256" key="4">
    <source>
        <dbReference type="RuleBase" id="RU362068"/>
    </source>
</evidence>
<reference evidence="7 8" key="1">
    <citation type="journal article" date="2020" name="mSystems">
        <title>Defining Genomic and Predicted Metabolic Features of the Acetobacterium Genus.</title>
        <authorList>
            <person name="Ross D.E."/>
            <person name="Marshall C.W."/>
            <person name="Gulliver D."/>
            <person name="May H.D."/>
            <person name="Norman R.S."/>
        </authorList>
    </citation>
    <scope>NUCLEOTIDE SEQUENCE [LARGE SCALE GENOMIC DNA]</scope>
    <source>
        <strain evidence="7 8">DSM 4132</strain>
    </source>
</reference>
<dbReference type="InterPro" id="IPR008927">
    <property type="entry name" value="6-PGluconate_DH-like_C_sf"/>
</dbReference>
<evidence type="ECO:0000259" key="5">
    <source>
        <dbReference type="Pfam" id="PF02558"/>
    </source>
</evidence>
<feature type="domain" description="Ketopantoate reductase N-terminal" evidence="5">
    <location>
        <begin position="4"/>
        <end position="150"/>
    </location>
</feature>
<dbReference type="RefSeq" id="WP_186895301.1">
    <property type="nucleotide sequence ID" value="NZ_WJBE01000023.1"/>
</dbReference>
<accession>A0ABR6Z139</accession>
<dbReference type="InterPro" id="IPR013328">
    <property type="entry name" value="6PGD_dom2"/>
</dbReference>
<proteinExistence type="inferred from homology"/>
<comment type="similarity">
    <text evidence="1 4">Belongs to the ketopantoate reductase family.</text>
</comment>
<dbReference type="InterPro" id="IPR003710">
    <property type="entry name" value="ApbA"/>
</dbReference>
<evidence type="ECO:0000259" key="6">
    <source>
        <dbReference type="Pfam" id="PF08546"/>
    </source>
</evidence>
<sequence length="305" mass="33517">MKYLVIGAGGTGGCIGAYLAKAGKDVTLIARGPHLDRIRENGIELETNWQGTYTVAPIKACDTEHYDERPDVIFVCVKGYSLADIVPFIKRIADKNTVVIPILNIYGTGGKLQVLLPELLVTDGCIYISANITGPGKIKMHGKIFRVFFGVRDPAQFRPVLKQIEADLNDSDILGILSPDIRKDALQKFSYVSAMAACGLYYQVEAGAVQKPGEIRATYIELLREIQALALAMDIHFDVDIVHFNLDILDALAPTASTSMQRDIGQGKQSEIDGLVFEVLRMGAHYRVPMPTYQRLAQAFSELAQ</sequence>
<dbReference type="InterPro" id="IPR013752">
    <property type="entry name" value="KPA_reductase"/>
</dbReference>
<feature type="domain" description="Ketopantoate reductase C-terminal" evidence="6">
    <location>
        <begin position="180"/>
        <end position="301"/>
    </location>
</feature>
<name>A0ABR6Z139_9FIRM</name>
<dbReference type="Proteomes" id="UP000622405">
    <property type="component" value="Unassembled WGS sequence"/>
</dbReference>
<evidence type="ECO:0000256" key="3">
    <source>
        <dbReference type="ARBA" id="ARBA00023002"/>
    </source>
</evidence>
<keyword evidence="8" id="KW-1185">Reference proteome</keyword>
<comment type="pathway">
    <text evidence="4">Cofactor biosynthesis; (R)-pantothenate biosynthesis; (R)-pantoate from 3-methyl-2-oxobutanoate: step 2/2.</text>
</comment>
<dbReference type="PANTHER" id="PTHR21708">
    <property type="entry name" value="PROBABLE 2-DEHYDROPANTOATE 2-REDUCTASE"/>
    <property type="match status" value="1"/>
</dbReference>
<dbReference type="GO" id="GO:0008677">
    <property type="term" value="F:2-dehydropantoate 2-reductase activity"/>
    <property type="evidence" value="ECO:0007669"/>
    <property type="project" value="UniProtKB-EC"/>
</dbReference>
<dbReference type="NCBIfam" id="TIGR00745">
    <property type="entry name" value="apbA_panE"/>
    <property type="match status" value="1"/>
</dbReference>
<comment type="caution">
    <text evidence="7">The sequence shown here is derived from an EMBL/GenBank/DDBJ whole genome shotgun (WGS) entry which is preliminary data.</text>
</comment>
<comment type="function">
    <text evidence="4">Catalyzes the NADPH-dependent reduction of ketopantoate into pantoic acid.</text>
</comment>
<dbReference type="InterPro" id="IPR013332">
    <property type="entry name" value="KPR_N"/>
</dbReference>
<dbReference type="InterPro" id="IPR051402">
    <property type="entry name" value="KPR-Related"/>
</dbReference>
<dbReference type="Gene3D" id="1.10.1040.10">
    <property type="entry name" value="N-(1-d-carboxylethyl)-l-norvaline Dehydrogenase, domain 2"/>
    <property type="match status" value="1"/>
</dbReference>
<keyword evidence="2 4" id="KW-0521">NADP</keyword>
<dbReference type="Pfam" id="PF02558">
    <property type="entry name" value="ApbA"/>
    <property type="match status" value="1"/>
</dbReference>
<keyword evidence="3 4" id="KW-0560">Oxidoreductase</keyword>
<dbReference type="SUPFAM" id="SSF51735">
    <property type="entry name" value="NAD(P)-binding Rossmann-fold domains"/>
    <property type="match status" value="1"/>
</dbReference>
<evidence type="ECO:0000313" key="8">
    <source>
        <dbReference type="Proteomes" id="UP000622405"/>
    </source>
</evidence>
<evidence type="ECO:0000256" key="2">
    <source>
        <dbReference type="ARBA" id="ARBA00022857"/>
    </source>
</evidence>
<evidence type="ECO:0000256" key="1">
    <source>
        <dbReference type="ARBA" id="ARBA00007870"/>
    </source>
</evidence>
<dbReference type="EC" id="1.1.1.169" evidence="4"/>
<dbReference type="Gene3D" id="3.40.50.720">
    <property type="entry name" value="NAD(P)-binding Rossmann-like Domain"/>
    <property type="match status" value="1"/>
</dbReference>
<comment type="catalytic activity">
    <reaction evidence="4">
        <text>(R)-pantoate + NADP(+) = 2-dehydropantoate + NADPH + H(+)</text>
        <dbReference type="Rhea" id="RHEA:16233"/>
        <dbReference type="ChEBI" id="CHEBI:11561"/>
        <dbReference type="ChEBI" id="CHEBI:15378"/>
        <dbReference type="ChEBI" id="CHEBI:15980"/>
        <dbReference type="ChEBI" id="CHEBI:57783"/>
        <dbReference type="ChEBI" id="CHEBI:58349"/>
        <dbReference type="EC" id="1.1.1.169"/>
    </reaction>
</comment>
<dbReference type="PANTHER" id="PTHR21708:SF26">
    <property type="entry name" value="2-DEHYDROPANTOATE 2-REDUCTASE"/>
    <property type="match status" value="1"/>
</dbReference>
<keyword evidence="4" id="KW-0566">Pantothenate biosynthesis</keyword>
<protein>
    <recommendedName>
        <fullName evidence="4">2-dehydropantoate 2-reductase</fullName>
        <ecNumber evidence="4">1.1.1.169</ecNumber>
    </recommendedName>
    <alternativeName>
        <fullName evidence="4">Ketopantoate reductase</fullName>
    </alternativeName>
</protein>
<dbReference type="SUPFAM" id="SSF48179">
    <property type="entry name" value="6-phosphogluconate dehydrogenase C-terminal domain-like"/>
    <property type="match status" value="1"/>
</dbReference>
<gene>
    <name evidence="7" type="ORF">GH811_16605</name>
</gene>